<keyword evidence="2" id="KW-1185">Reference proteome</keyword>
<evidence type="ECO:0000313" key="2">
    <source>
        <dbReference type="Proteomes" id="UP000031668"/>
    </source>
</evidence>
<accession>A0A0C2M560</accession>
<evidence type="ECO:0000313" key="1">
    <source>
        <dbReference type="EMBL" id="KII62150.1"/>
    </source>
</evidence>
<proteinExistence type="predicted"/>
<protein>
    <submittedName>
        <fullName evidence="1">Uncharacterized protein</fullName>
    </submittedName>
</protein>
<dbReference type="EMBL" id="JWZT01005098">
    <property type="protein sequence ID" value="KII62150.1"/>
    <property type="molecule type" value="Genomic_DNA"/>
</dbReference>
<comment type="caution">
    <text evidence="1">The sequence shown here is derived from an EMBL/GenBank/DDBJ whole genome shotgun (WGS) entry which is preliminary data.</text>
</comment>
<organism evidence="1 2">
    <name type="scientific">Thelohanellus kitauei</name>
    <name type="common">Myxosporean</name>
    <dbReference type="NCBI Taxonomy" id="669202"/>
    <lineage>
        <taxon>Eukaryota</taxon>
        <taxon>Metazoa</taxon>
        <taxon>Cnidaria</taxon>
        <taxon>Myxozoa</taxon>
        <taxon>Myxosporea</taxon>
        <taxon>Bivalvulida</taxon>
        <taxon>Platysporina</taxon>
        <taxon>Myxobolidae</taxon>
        <taxon>Thelohanellus</taxon>
    </lineage>
</organism>
<gene>
    <name evidence="1" type="ORF">RF11_07068</name>
</gene>
<sequence length="99" mass="11050">MEPCDHIQLCWIPCSLQPKAWSVITQNTSNPSRLNRSLYLISALVVIPILKVEAKVKDGLPVGMGAKNESETLNFTKESLNMSHRRSISSGLTQDIDKR</sequence>
<dbReference type="Proteomes" id="UP000031668">
    <property type="component" value="Unassembled WGS sequence"/>
</dbReference>
<dbReference type="AlphaFoldDB" id="A0A0C2M560"/>
<reference evidence="1 2" key="1">
    <citation type="journal article" date="2014" name="Genome Biol. Evol.">
        <title>The genome of the myxosporean Thelohanellus kitauei shows adaptations to nutrient acquisition within its fish host.</title>
        <authorList>
            <person name="Yang Y."/>
            <person name="Xiong J."/>
            <person name="Zhou Z."/>
            <person name="Huo F."/>
            <person name="Miao W."/>
            <person name="Ran C."/>
            <person name="Liu Y."/>
            <person name="Zhang J."/>
            <person name="Feng J."/>
            <person name="Wang M."/>
            <person name="Wang M."/>
            <person name="Wang L."/>
            <person name="Yao B."/>
        </authorList>
    </citation>
    <scope>NUCLEOTIDE SEQUENCE [LARGE SCALE GENOMIC DNA]</scope>
    <source>
        <strain evidence="1">Wuqing</strain>
    </source>
</reference>
<name>A0A0C2M560_THEKT</name>